<evidence type="ECO:0000256" key="1">
    <source>
        <dbReference type="SAM" id="MobiDB-lite"/>
    </source>
</evidence>
<sequence>MLPDSVTNEEPEGPEDRDSRIVGFKMTKETAFAWANKISKAAKPPIFDKDLHWSTPKHEDHSNVLQILKHQFRKEYKKHGIKRGVEIREVGEFAEEADFMVITREIGFVGYENMPIEEVPQEEKKKHELNVEKWLRAEGEENWEFVTIVG</sequence>
<name>A0A067SZT6_GALM3</name>
<accession>A0A067SZT6</accession>
<dbReference type="EMBL" id="KL142389">
    <property type="protein sequence ID" value="KDR72288.1"/>
    <property type="molecule type" value="Genomic_DNA"/>
</dbReference>
<feature type="region of interest" description="Disordered" evidence="1">
    <location>
        <begin position="1"/>
        <end position="21"/>
    </location>
</feature>
<reference evidence="3" key="1">
    <citation type="journal article" date="2014" name="Proc. Natl. Acad. Sci. U.S.A.">
        <title>Extensive sampling of basidiomycete genomes demonstrates inadequacy of the white-rot/brown-rot paradigm for wood decay fungi.</title>
        <authorList>
            <person name="Riley R."/>
            <person name="Salamov A.A."/>
            <person name="Brown D.W."/>
            <person name="Nagy L.G."/>
            <person name="Floudas D."/>
            <person name="Held B.W."/>
            <person name="Levasseur A."/>
            <person name="Lombard V."/>
            <person name="Morin E."/>
            <person name="Otillar R."/>
            <person name="Lindquist E.A."/>
            <person name="Sun H."/>
            <person name="LaButti K.M."/>
            <person name="Schmutz J."/>
            <person name="Jabbour D."/>
            <person name="Luo H."/>
            <person name="Baker S.E."/>
            <person name="Pisabarro A.G."/>
            <person name="Walton J.D."/>
            <person name="Blanchette R.A."/>
            <person name="Henrissat B."/>
            <person name="Martin F."/>
            <person name="Cullen D."/>
            <person name="Hibbett D.S."/>
            <person name="Grigoriev I.V."/>
        </authorList>
    </citation>
    <scope>NUCLEOTIDE SEQUENCE [LARGE SCALE GENOMIC DNA]</scope>
    <source>
        <strain evidence="3">CBS 339.88</strain>
    </source>
</reference>
<evidence type="ECO:0000313" key="3">
    <source>
        <dbReference type="Proteomes" id="UP000027222"/>
    </source>
</evidence>
<proteinExistence type="predicted"/>
<evidence type="ECO:0000313" key="2">
    <source>
        <dbReference type="EMBL" id="KDR72288.1"/>
    </source>
</evidence>
<dbReference type="HOGENOM" id="CLU_113383_0_0_1"/>
<organism evidence="2 3">
    <name type="scientific">Galerina marginata (strain CBS 339.88)</name>
    <dbReference type="NCBI Taxonomy" id="685588"/>
    <lineage>
        <taxon>Eukaryota</taxon>
        <taxon>Fungi</taxon>
        <taxon>Dikarya</taxon>
        <taxon>Basidiomycota</taxon>
        <taxon>Agaricomycotina</taxon>
        <taxon>Agaricomycetes</taxon>
        <taxon>Agaricomycetidae</taxon>
        <taxon>Agaricales</taxon>
        <taxon>Agaricineae</taxon>
        <taxon>Strophariaceae</taxon>
        <taxon>Galerina</taxon>
    </lineage>
</organism>
<gene>
    <name evidence="2" type="ORF">GALMADRAFT_253108</name>
</gene>
<protein>
    <submittedName>
        <fullName evidence="2">Uncharacterized protein</fullName>
    </submittedName>
</protein>
<dbReference type="Proteomes" id="UP000027222">
    <property type="component" value="Unassembled WGS sequence"/>
</dbReference>
<dbReference type="AlphaFoldDB" id="A0A067SZT6"/>
<keyword evidence="3" id="KW-1185">Reference proteome</keyword>